<reference evidence="1 2" key="1">
    <citation type="submission" date="2019-06" db="EMBL/GenBank/DDBJ databases">
        <title>WGS assembly of Gossypium darwinii.</title>
        <authorList>
            <person name="Chen Z.J."/>
            <person name="Sreedasyam A."/>
            <person name="Ando A."/>
            <person name="Song Q."/>
            <person name="De L."/>
            <person name="Hulse-Kemp A."/>
            <person name="Ding M."/>
            <person name="Ye W."/>
            <person name="Kirkbride R."/>
            <person name="Jenkins J."/>
            <person name="Plott C."/>
            <person name="Lovell J."/>
            <person name="Lin Y.-M."/>
            <person name="Vaughn R."/>
            <person name="Liu B."/>
            <person name="Li W."/>
            <person name="Simpson S."/>
            <person name="Scheffler B."/>
            <person name="Saski C."/>
            <person name="Grover C."/>
            <person name="Hu G."/>
            <person name="Conover J."/>
            <person name="Carlson J."/>
            <person name="Shu S."/>
            <person name="Boston L."/>
            <person name="Williams M."/>
            <person name="Peterson D."/>
            <person name="Mcgee K."/>
            <person name="Jones D."/>
            <person name="Wendel J."/>
            <person name="Stelly D."/>
            <person name="Grimwood J."/>
            <person name="Schmutz J."/>
        </authorList>
    </citation>
    <scope>NUCLEOTIDE SEQUENCE [LARGE SCALE GENOMIC DNA]</scope>
    <source>
        <strain evidence="1">1808015.09</strain>
    </source>
</reference>
<gene>
    <name evidence="1" type="ORF">ES288_D10G265000v1</name>
</gene>
<dbReference type="EMBL" id="CM017710">
    <property type="protein sequence ID" value="TYG51534.1"/>
    <property type="molecule type" value="Genomic_DNA"/>
</dbReference>
<protein>
    <submittedName>
        <fullName evidence="1">Uncharacterized protein</fullName>
    </submittedName>
</protein>
<keyword evidence="2" id="KW-1185">Reference proteome</keyword>
<evidence type="ECO:0000313" key="2">
    <source>
        <dbReference type="Proteomes" id="UP000323506"/>
    </source>
</evidence>
<evidence type="ECO:0000313" key="1">
    <source>
        <dbReference type="EMBL" id="TYG51534.1"/>
    </source>
</evidence>
<sequence>MVDLLSTLKIFYVLHLNLRPLPEEIPIDSKATIKAKSKKPKRGAHLLQICTNTTNHAEQYTKKPIVMVAKMQIRMEIEAHMATAIKSSKWWLDSRDNSRHVKNLKLFNVFHVIEIRKSLLSAHMLCNNELKIVLEFDKVIVSRNYVFVQKYYSYDGHAKILRNPLQKLKEIISY</sequence>
<dbReference type="Proteomes" id="UP000323506">
    <property type="component" value="Chromosome D10"/>
</dbReference>
<proteinExistence type="predicted"/>
<accession>A0A5D2B2F8</accession>
<organism evidence="1 2">
    <name type="scientific">Gossypium darwinii</name>
    <name type="common">Darwin's cotton</name>
    <name type="synonym">Gossypium barbadense var. darwinii</name>
    <dbReference type="NCBI Taxonomy" id="34276"/>
    <lineage>
        <taxon>Eukaryota</taxon>
        <taxon>Viridiplantae</taxon>
        <taxon>Streptophyta</taxon>
        <taxon>Embryophyta</taxon>
        <taxon>Tracheophyta</taxon>
        <taxon>Spermatophyta</taxon>
        <taxon>Magnoliopsida</taxon>
        <taxon>eudicotyledons</taxon>
        <taxon>Gunneridae</taxon>
        <taxon>Pentapetalae</taxon>
        <taxon>rosids</taxon>
        <taxon>malvids</taxon>
        <taxon>Malvales</taxon>
        <taxon>Malvaceae</taxon>
        <taxon>Malvoideae</taxon>
        <taxon>Gossypium</taxon>
    </lineage>
</organism>
<dbReference type="AlphaFoldDB" id="A0A5D2B2F8"/>
<name>A0A5D2B2F8_GOSDA</name>